<comment type="caution">
    <text evidence="2">The sequence shown here is derived from an EMBL/GenBank/DDBJ whole genome shotgun (WGS) entry which is preliminary data.</text>
</comment>
<dbReference type="EMBL" id="CAJOBR010024622">
    <property type="protein sequence ID" value="CAF4962059.1"/>
    <property type="molecule type" value="Genomic_DNA"/>
</dbReference>
<dbReference type="SUPFAM" id="SSF51556">
    <property type="entry name" value="Metallo-dependent hydrolases"/>
    <property type="match status" value="1"/>
</dbReference>
<dbReference type="Pfam" id="PF01026">
    <property type="entry name" value="TatD_DNase"/>
    <property type="match status" value="1"/>
</dbReference>
<proteinExistence type="inferred from homology"/>
<dbReference type="GO" id="GO:0016788">
    <property type="term" value="F:hydrolase activity, acting on ester bonds"/>
    <property type="evidence" value="ECO:0007669"/>
    <property type="project" value="InterPro"/>
</dbReference>
<reference evidence="2" key="1">
    <citation type="submission" date="2021-02" db="EMBL/GenBank/DDBJ databases">
        <authorList>
            <person name="Nowell W R."/>
        </authorList>
    </citation>
    <scope>NUCLEOTIDE SEQUENCE</scope>
</reference>
<dbReference type="AlphaFoldDB" id="A0A821YZB2"/>
<dbReference type="InterPro" id="IPR032466">
    <property type="entry name" value="Metal_Hydrolase"/>
</dbReference>
<comment type="similarity">
    <text evidence="1">Belongs to the metallo-dependent hydrolases superfamily. TatD-type hydrolase family.</text>
</comment>
<dbReference type="Proteomes" id="UP000663848">
    <property type="component" value="Unassembled WGS sequence"/>
</dbReference>
<evidence type="ECO:0000313" key="3">
    <source>
        <dbReference type="Proteomes" id="UP000663848"/>
    </source>
</evidence>
<feature type="non-terminal residue" evidence="2">
    <location>
        <position position="1"/>
    </location>
</feature>
<protein>
    <submittedName>
        <fullName evidence="2">Uncharacterized protein</fullName>
    </submittedName>
</protein>
<name>A0A821YZB2_9BILA</name>
<organism evidence="2 3">
    <name type="scientific">Rotaria socialis</name>
    <dbReference type="NCBI Taxonomy" id="392032"/>
    <lineage>
        <taxon>Eukaryota</taxon>
        <taxon>Metazoa</taxon>
        <taxon>Spiralia</taxon>
        <taxon>Gnathifera</taxon>
        <taxon>Rotifera</taxon>
        <taxon>Eurotatoria</taxon>
        <taxon>Bdelloidea</taxon>
        <taxon>Philodinida</taxon>
        <taxon>Philodinidae</taxon>
        <taxon>Rotaria</taxon>
    </lineage>
</organism>
<dbReference type="InterPro" id="IPR001130">
    <property type="entry name" value="TatD-like"/>
</dbReference>
<evidence type="ECO:0000313" key="2">
    <source>
        <dbReference type="EMBL" id="CAF4962059.1"/>
    </source>
</evidence>
<dbReference type="Gene3D" id="3.20.20.140">
    <property type="entry name" value="Metal-dependent hydrolases"/>
    <property type="match status" value="1"/>
</dbReference>
<gene>
    <name evidence="2" type="ORF">QYT958_LOCUS34378</name>
</gene>
<evidence type="ECO:0000256" key="1">
    <source>
        <dbReference type="ARBA" id="ARBA00009275"/>
    </source>
</evidence>
<accession>A0A821YZB2</accession>
<sequence>MELDIRRCLEYPKVKAVGEIGLDCQSESLPDDDIQIKAFILQIQSAREKKLLVVIYSRKIFIEVLNILCK</sequence>